<sequence length="342" mass="39558">MKNNQLILLLLLIFGNVLLISCDKNSVVSIIETEKSQMDILKEGVSVTTFNSAKILKFDNEESFQRVLEYLNKTEIEDRLKFSRSFGVKTQTDYLFEAMYKIAKLEEIQDLDLLKEKFNDLKIYFQDVLMFNTIEDDDFIPYSRIKNFEIEPIANINGEYLIGNDIKQADFYSSFDELYNGMLIGRSEKYEQSLSTRGEHEGQSDLSSINVAWSRTGDRYASVQLSRTGDRIYMRLNCQKKTWLGWFTYSTIFNLRFVFTNYPQSLFLFNESAYNGNPVEVYTNPQGNPLRLTTRELSNGFSTELGKVEVTFPSVFRADGTMEVWSRGIEEANRGFGSISFP</sequence>
<dbReference type="Gene3D" id="2.60.40.3900">
    <property type="match status" value="1"/>
</dbReference>
<dbReference type="HOGENOM" id="CLU_810994_0_0_10"/>
<reference evidence="1 2" key="1">
    <citation type="submission" date="2014-08" db="EMBL/GenBank/DDBJ databases">
        <authorList>
            <person name="Wibberg D."/>
        </authorList>
    </citation>
    <scope>NUCLEOTIDE SEQUENCE [LARGE SCALE GENOMIC DNA]</scope>
    <source>
        <strain evidence="2">ING2-E5B</strain>
    </source>
</reference>
<organism evidence="1 2">
    <name type="scientific">Fermentimonas caenicola</name>
    <dbReference type="NCBI Taxonomy" id="1562970"/>
    <lineage>
        <taxon>Bacteria</taxon>
        <taxon>Pseudomonadati</taxon>
        <taxon>Bacteroidota</taxon>
        <taxon>Bacteroidia</taxon>
        <taxon>Bacteroidales</taxon>
        <taxon>Dysgonomonadaceae</taxon>
        <taxon>Fermentimonas</taxon>
    </lineage>
</organism>
<dbReference type="STRING" id="1562970.ING2E5B_1307"/>
<dbReference type="KEGG" id="pbt:ING2E5B_1307"/>
<protein>
    <submittedName>
        <fullName evidence="1">Uncharacterized protein</fullName>
    </submittedName>
</protein>
<gene>
    <name evidence="1" type="ORF">ING2E5B_1307</name>
</gene>
<dbReference type="Proteomes" id="UP000032417">
    <property type="component" value="Chromosome 1"/>
</dbReference>
<dbReference type="PROSITE" id="PS51257">
    <property type="entry name" value="PROKAR_LIPOPROTEIN"/>
    <property type="match status" value="1"/>
</dbReference>
<keyword evidence="2" id="KW-1185">Reference proteome</keyword>
<evidence type="ECO:0000313" key="1">
    <source>
        <dbReference type="EMBL" id="CEA16057.1"/>
    </source>
</evidence>
<accession>A0A098C299</accession>
<name>A0A098C299_9BACT</name>
<dbReference type="InterPro" id="IPR032318">
    <property type="entry name" value="DUF4848"/>
</dbReference>
<dbReference type="EMBL" id="LN515532">
    <property type="protein sequence ID" value="CEA16057.1"/>
    <property type="molecule type" value="Genomic_DNA"/>
</dbReference>
<evidence type="ECO:0000313" key="2">
    <source>
        <dbReference type="Proteomes" id="UP000032417"/>
    </source>
</evidence>
<proteinExistence type="predicted"/>
<dbReference type="OrthoDB" id="9800940at2"/>
<dbReference type="AlphaFoldDB" id="A0A098C299"/>
<dbReference type="Pfam" id="PF16140">
    <property type="entry name" value="DUF4848"/>
    <property type="match status" value="1"/>
</dbReference>